<dbReference type="SUPFAM" id="SSF46955">
    <property type="entry name" value="Putative DNA-binding domain"/>
    <property type="match status" value="1"/>
</dbReference>
<sequence length="111" mass="13335">MKTEEASYRDKKVMSIGIVKELTGLSERQIRYYEKRQLLFPERTSTGIRKYSFSDVERLMDIADKIEEGVQTKEIRHELARREEKNKNKTNEIRNRMLQGQLNAHFHSRNY</sequence>
<dbReference type="PANTHER" id="PTHR30204:SF65">
    <property type="entry name" value="HTH-TYPE TRANSCRIPTIONAL REGULATOR TNRA"/>
    <property type="match status" value="1"/>
</dbReference>
<organism evidence="5 6">
    <name type="scientific">Priestia filamentosa</name>
    <dbReference type="NCBI Taxonomy" id="1402861"/>
    <lineage>
        <taxon>Bacteria</taxon>
        <taxon>Bacillati</taxon>
        <taxon>Bacillota</taxon>
        <taxon>Bacilli</taxon>
        <taxon>Bacillales</taxon>
        <taxon>Bacillaceae</taxon>
        <taxon>Priestia</taxon>
    </lineage>
</organism>
<dbReference type="PANTHER" id="PTHR30204">
    <property type="entry name" value="REDOX-CYCLING DRUG-SENSING TRANSCRIPTIONAL ACTIVATOR SOXR"/>
    <property type="match status" value="1"/>
</dbReference>
<dbReference type="GO" id="GO:0003700">
    <property type="term" value="F:DNA-binding transcription factor activity"/>
    <property type="evidence" value="ECO:0007669"/>
    <property type="project" value="InterPro"/>
</dbReference>
<proteinExistence type="predicted"/>
<keyword evidence="2" id="KW-0805">Transcription regulation</keyword>
<dbReference type="OrthoDB" id="9806513at2"/>
<reference evidence="6" key="2">
    <citation type="submission" date="2015-06" db="EMBL/GenBank/DDBJ databases">
        <title>Genome Sequence of Bacillus endophyticus and Analysis of its Companion Mechanism in the Ketogulonigenium vulgare-Bacillus strain Consortium.</title>
        <authorList>
            <person name="Jia N."/>
            <person name="Du J."/>
            <person name="Ding M.-Z."/>
            <person name="Gao F."/>
            <person name="Yuan Y.-J."/>
        </authorList>
    </citation>
    <scope>NUCLEOTIDE SEQUENCE [LARGE SCALE GENOMIC DNA]</scope>
    <source>
        <strain evidence="6">Hbe603</strain>
    </source>
</reference>
<dbReference type="InterPro" id="IPR047057">
    <property type="entry name" value="MerR_fam"/>
</dbReference>
<dbReference type="InterPro" id="IPR000551">
    <property type="entry name" value="MerR-type_HTH_dom"/>
</dbReference>
<dbReference type="AlphaFoldDB" id="A0A1X7DC92"/>
<evidence type="ECO:0000313" key="6">
    <source>
        <dbReference type="Proteomes" id="UP000036202"/>
    </source>
</evidence>
<dbReference type="GeneID" id="93700502"/>
<dbReference type="RefSeq" id="WP_019392085.1">
    <property type="nucleotide sequence ID" value="NZ_ALIM01000014.1"/>
</dbReference>
<name>A0A1X7DC92_9BACI</name>
<dbReference type="PROSITE" id="PS50937">
    <property type="entry name" value="HTH_MERR_2"/>
    <property type="match status" value="1"/>
</dbReference>
<dbReference type="EMBL" id="CP011974">
    <property type="protein sequence ID" value="AKO93604.1"/>
    <property type="molecule type" value="Genomic_DNA"/>
</dbReference>
<keyword evidence="6" id="KW-1185">Reference proteome</keyword>
<evidence type="ECO:0000256" key="1">
    <source>
        <dbReference type="ARBA" id="ARBA00022491"/>
    </source>
</evidence>
<dbReference type="PATRIC" id="fig|135735.6.peg.3595"/>
<keyword evidence="4" id="KW-0804">Transcription</keyword>
<evidence type="ECO:0000313" key="5">
    <source>
        <dbReference type="EMBL" id="AKO93604.1"/>
    </source>
</evidence>
<reference evidence="5 6" key="1">
    <citation type="journal article" date="2015" name="PLoS ONE">
        <title>Genome Sequence of Bacillus endophyticus and Analysis of Its Companion Mechanism in the Ketogulonigenium vulgare-Bacillus Strain Consortium.</title>
        <authorList>
            <person name="Jia N."/>
            <person name="Du J."/>
            <person name="Ding M.Z."/>
            <person name="Gao F."/>
            <person name="Yuan Y.J."/>
        </authorList>
    </citation>
    <scope>NUCLEOTIDE SEQUENCE [LARGE SCALE GENOMIC DNA]</scope>
    <source>
        <strain evidence="5 6">Hbe603</strain>
    </source>
</reference>
<dbReference type="Gene3D" id="1.10.1660.10">
    <property type="match status" value="1"/>
</dbReference>
<keyword evidence="1" id="KW-0678">Repressor</keyword>
<dbReference type="Proteomes" id="UP000036202">
    <property type="component" value="Chromosome"/>
</dbReference>
<evidence type="ECO:0000256" key="4">
    <source>
        <dbReference type="ARBA" id="ARBA00023163"/>
    </source>
</evidence>
<accession>A0A1X7DC92</accession>
<dbReference type="SMART" id="SM00422">
    <property type="entry name" value="HTH_MERR"/>
    <property type="match status" value="1"/>
</dbReference>
<dbReference type="KEGG" id="beo:BEH_16905"/>
<keyword evidence="3" id="KW-0238">DNA-binding</keyword>
<dbReference type="InterPro" id="IPR009061">
    <property type="entry name" value="DNA-bd_dom_put_sf"/>
</dbReference>
<evidence type="ECO:0000256" key="3">
    <source>
        <dbReference type="ARBA" id="ARBA00023125"/>
    </source>
</evidence>
<dbReference type="Pfam" id="PF13411">
    <property type="entry name" value="MerR_1"/>
    <property type="match status" value="1"/>
</dbReference>
<evidence type="ECO:0000256" key="2">
    <source>
        <dbReference type="ARBA" id="ARBA00023015"/>
    </source>
</evidence>
<dbReference type="GO" id="GO:0003677">
    <property type="term" value="F:DNA binding"/>
    <property type="evidence" value="ECO:0007669"/>
    <property type="project" value="UniProtKB-KW"/>
</dbReference>
<accession>A0A0H4KMR8</accession>
<protein>
    <submittedName>
        <fullName evidence="5">MerR family transcriptional regulator</fullName>
    </submittedName>
</protein>
<gene>
    <name evidence="5" type="ORF">BEH_16905</name>
</gene>